<dbReference type="Proteomes" id="UP001234297">
    <property type="component" value="Chromosome 8"/>
</dbReference>
<gene>
    <name evidence="1" type="ORF">MRB53_026307</name>
</gene>
<comment type="caution">
    <text evidence="1">The sequence shown here is derived from an EMBL/GenBank/DDBJ whole genome shotgun (WGS) entry which is preliminary data.</text>
</comment>
<protein>
    <submittedName>
        <fullName evidence="1">Uncharacterized protein</fullName>
    </submittedName>
</protein>
<sequence length="74" mass="7567">MFSAISLHTTSHPSSTSHSSGRTCFLLPPAATCVSPQDSGYSPLSQRPLAASSPRQPATAPAPLFTLPASQSTA</sequence>
<accession>A0ACC2LHS2</accession>
<evidence type="ECO:0000313" key="2">
    <source>
        <dbReference type="Proteomes" id="UP001234297"/>
    </source>
</evidence>
<dbReference type="EMBL" id="CM056816">
    <property type="protein sequence ID" value="KAJ8632971.1"/>
    <property type="molecule type" value="Genomic_DNA"/>
</dbReference>
<reference evidence="1 2" key="1">
    <citation type="journal article" date="2022" name="Hortic Res">
        <title>A haplotype resolved chromosomal level avocado genome allows analysis of novel avocado genes.</title>
        <authorList>
            <person name="Nath O."/>
            <person name="Fletcher S.J."/>
            <person name="Hayward A."/>
            <person name="Shaw L.M."/>
            <person name="Masouleh A.K."/>
            <person name="Furtado A."/>
            <person name="Henry R.J."/>
            <person name="Mitter N."/>
        </authorList>
    </citation>
    <scope>NUCLEOTIDE SEQUENCE [LARGE SCALE GENOMIC DNA]</scope>
    <source>
        <strain evidence="2">cv. Hass</strain>
    </source>
</reference>
<name>A0ACC2LHS2_PERAE</name>
<evidence type="ECO:0000313" key="1">
    <source>
        <dbReference type="EMBL" id="KAJ8632971.1"/>
    </source>
</evidence>
<organism evidence="1 2">
    <name type="scientific">Persea americana</name>
    <name type="common">Avocado</name>
    <dbReference type="NCBI Taxonomy" id="3435"/>
    <lineage>
        <taxon>Eukaryota</taxon>
        <taxon>Viridiplantae</taxon>
        <taxon>Streptophyta</taxon>
        <taxon>Embryophyta</taxon>
        <taxon>Tracheophyta</taxon>
        <taxon>Spermatophyta</taxon>
        <taxon>Magnoliopsida</taxon>
        <taxon>Magnoliidae</taxon>
        <taxon>Laurales</taxon>
        <taxon>Lauraceae</taxon>
        <taxon>Persea</taxon>
    </lineage>
</organism>
<keyword evidence="2" id="KW-1185">Reference proteome</keyword>
<proteinExistence type="predicted"/>